<dbReference type="SUPFAM" id="SSF55383">
    <property type="entry name" value="Copper amine oxidase, domain N"/>
    <property type="match status" value="2"/>
</dbReference>
<evidence type="ECO:0000259" key="3">
    <source>
        <dbReference type="Pfam" id="PF07833"/>
    </source>
</evidence>
<keyword evidence="5" id="KW-1185">Reference proteome</keyword>
<keyword evidence="2" id="KW-0732">Signal</keyword>
<name>A0ABT4QH02_9BACL</name>
<dbReference type="InterPro" id="IPR035986">
    <property type="entry name" value="PKD_dom_sf"/>
</dbReference>
<evidence type="ECO:0000256" key="1">
    <source>
        <dbReference type="SAM" id="MobiDB-lite"/>
    </source>
</evidence>
<dbReference type="Gene3D" id="3.30.457.10">
    <property type="entry name" value="Copper amine oxidase-like, N-terminal domain"/>
    <property type="match status" value="2"/>
</dbReference>
<accession>A0ABT4QH02</accession>
<feature type="region of interest" description="Disordered" evidence="1">
    <location>
        <begin position="158"/>
        <end position="181"/>
    </location>
</feature>
<gene>
    <name evidence="4" type="ORF">O9H85_26905</name>
</gene>
<feature type="chain" id="PRO_5047451782" evidence="2">
    <location>
        <begin position="24"/>
        <end position="590"/>
    </location>
</feature>
<dbReference type="SUPFAM" id="SSF49299">
    <property type="entry name" value="PKD domain"/>
    <property type="match status" value="1"/>
</dbReference>
<dbReference type="Proteomes" id="UP001527882">
    <property type="component" value="Unassembled WGS sequence"/>
</dbReference>
<dbReference type="InterPro" id="IPR013783">
    <property type="entry name" value="Ig-like_fold"/>
</dbReference>
<dbReference type="Pfam" id="PF07833">
    <property type="entry name" value="Cu_amine_oxidN1"/>
    <property type="match status" value="1"/>
</dbReference>
<dbReference type="InterPro" id="IPR036582">
    <property type="entry name" value="Mao_N_sf"/>
</dbReference>
<dbReference type="InterPro" id="IPR012854">
    <property type="entry name" value="Cu_amine_oxidase-like_N"/>
</dbReference>
<evidence type="ECO:0000256" key="2">
    <source>
        <dbReference type="SAM" id="SignalP"/>
    </source>
</evidence>
<organism evidence="4 5">
    <name type="scientific">Paenibacillus gyeongsangnamensis</name>
    <dbReference type="NCBI Taxonomy" id="3388067"/>
    <lineage>
        <taxon>Bacteria</taxon>
        <taxon>Bacillati</taxon>
        <taxon>Bacillota</taxon>
        <taxon>Bacilli</taxon>
        <taxon>Bacillales</taxon>
        <taxon>Paenibacillaceae</taxon>
        <taxon>Paenibacillus</taxon>
    </lineage>
</organism>
<reference evidence="4 5" key="1">
    <citation type="submission" date="2022-12" db="EMBL/GenBank/DDBJ databases">
        <title>Draft genome sequence of Paenibacillus sp. dW9.</title>
        <authorList>
            <person name="Choi E.-W."/>
            <person name="Kim D.-U."/>
        </authorList>
    </citation>
    <scope>NUCLEOTIDE SEQUENCE [LARGE SCALE GENOMIC DNA]</scope>
    <source>
        <strain evidence="5">dW9</strain>
    </source>
</reference>
<feature type="signal peptide" evidence="2">
    <location>
        <begin position="1"/>
        <end position="23"/>
    </location>
</feature>
<proteinExistence type="predicted"/>
<dbReference type="Gene3D" id="2.60.40.10">
    <property type="entry name" value="Immunoglobulins"/>
    <property type="match status" value="1"/>
</dbReference>
<protein>
    <submittedName>
        <fullName evidence="4">Stalk domain-containing protein</fullName>
    </submittedName>
</protein>
<evidence type="ECO:0000313" key="4">
    <source>
        <dbReference type="EMBL" id="MCZ8515965.1"/>
    </source>
</evidence>
<feature type="domain" description="Copper amine oxidase-like N-terminal" evidence="3">
    <location>
        <begin position="42"/>
        <end position="149"/>
    </location>
</feature>
<dbReference type="EMBL" id="JAQAGZ010000020">
    <property type="protein sequence ID" value="MCZ8515965.1"/>
    <property type="molecule type" value="Genomic_DNA"/>
</dbReference>
<dbReference type="RefSeq" id="WP_269884494.1">
    <property type="nucleotide sequence ID" value="NZ_JAQAGZ010000020.1"/>
</dbReference>
<sequence length="590" mass="63459">MNKNLWISSLLLLTLAGGRTASADITGATVTLELADGQKQAKVNGQPEALETPGVIVDGSFYVPLAWVSEKLGLKAVWHADRQTAGLKAPKAYLEWDLGLDRATINGAAAPLSESAMIADGRFLVKLSRLAPYLNVEFTYEAEQRAVRIRSVSPTGSLYKESNYPGDQEPNSRPVARFMPDKPSYRVGEPVHLIDLSYDPNAEGLPDYEWSGKQEAYFTPGTYEVTLRVKDGHGAVSDPYTRTITVRPEPYLTQAEYPWYFAGTGELIPDPAGRMGAKWEQASQLQAAIRQPEDRRLVVGADGKRITSNGMVYRDRLQGKARLYGYAVNGMGERTRWGIAVTNPSPERSIKVTVTREGKLAPSLFAQSSAAQAGGDYLNDRGEGRALEVPAGATVWLSFDVLEPGQGTAILADVTASGEAVYVFGSVKPDEAAEALAAGPVAAEAGSVRGTYVSADHVWEAAAGEDVFRELKKWSIGGTGTLEPRVAGKDGLSGEAKSAASAKGSVYKLRLNHPRAAAVALRAVNGVFYGTVKVNGVLMTPPTGGLTPKDGFWLLTRTTGKEERLDMEYTPAPGSAENVEWLFYPLGDLK</sequence>
<comment type="caution">
    <text evidence="4">The sequence shown here is derived from an EMBL/GenBank/DDBJ whole genome shotgun (WGS) entry which is preliminary data.</text>
</comment>
<evidence type="ECO:0000313" key="5">
    <source>
        <dbReference type="Proteomes" id="UP001527882"/>
    </source>
</evidence>